<accession>A0ABM6F022</accession>
<keyword evidence="2" id="KW-1185">Reference proteome</keyword>
<protein>
    <submittedName>
        <fullName evidence="1">Uncharacterized protein</fullName>
    </submittedName>
</protein>
<reference evidence="1 2" key="1">
    <citation type="submission" date="2016-10" db="EMBL/GenBank/DDBJ databases">
        <title>Complete genome sequences of three Cupriavidus strains isolated from various Malaysian environments.</title>
        <authorList>
            <person name="Abdullah A.A.-A."/>
            <person name="Shafie N.A.H."/>
            <person name="Lau N.S."/>
        </authorList>
    </citation>
    <scope>NUCLEOTIDE SEQUENCE [LARGE SCALE GENOMIC DNA]</scope>
    <source>
        <strain evidence="1 2">USMAA1020</strain>
    </source>
</reference>
<dbReference type="Proteomes" id="UP000177515">
    <property type="component" value="Chromosome 1"/>
</dbReference>
<organism evidence="1 2">
    <name type="scientific">Cupriavidus malaysiensis</name>
    <dbReference type="NCBI Taxonomy" id="367825"/>
    <lineage>
        <taxon>Bacteria</taxon>
        <taxon>Pseudomonadati</taxon>
        <taxon>Pseudomonadota</taxon>
        <taxon>Betaproteobacteria</taxon>
        <taxon>Burkholderiales</taxon>
        <taxon>Burkholderiaceae</taxon>
        <taxon>Cupriavidus</taxon>
    </lineage>
</organism>
<proteinExistence type="predicted"/>
<name>A0ABM6F022_9BURK</name>
<gene>
    <name evidence="1" type="ORF">BKK80_01715</name>
</gene>
<dbReference type="EMBL" id="CP017754">
    <property type="protein sequence ID" value="AOZ04696.1"/>
    <property type="molecule type" value="Genomic_DNA"/>
</dbReference>
<evidence type="ECO:0000313" key="1">
    <source>
        <dbReference type="EMBL" id="AOZ04696.1"/>
    </source>
</evidence>
<sequence length="160" mass="17664">MDSMKRGGPRGSEIVKAQLPKAFHAVAGIAMLLAMPALACSFDISFNSEFEPGKDRLAASEVRRMAEWLIDSPGKYENQKEFHIFLYAAPGLGVSQALAHRRASHLQHWLTTLRVPESNISVEVGRYRPGVTYEPLNFAQVDFMPGCPHPCCPGMVPIVK</sequence>
<evidence type="ECO:0000313" key="2">
    <source>
        <dbReference type="Proteomes" id="UP000177515"/>
    </source>
</evidence>